<dbReference type="GO" id="GO:0016020">
    <property type="term" value="C:membrane"/>
    <property type="evidence" value="ECO:0007669"/>
    <property type="project" value="InterPro"/>
</dbReference>
<dbReference type="PROSITE" id="PS51257">
    <property type="entry name" value="PROKAR_LIPOPROTEIN"/>
    <property type="match status" value="1"/>
</dbReference>
<reference evidence="7 8" key="1">
    <citation type="submission" date="2017-04" db="EMBL/GenBank/DDBJ databases">
        <authorList>
            <person name="Afonso C.L."/>
            <person name="Miller P.J."/>
            <person name="Scott M.A."/>
            <person name="Spackman E."/>
            <person name="Goraichik I."/>
            <person name="Dimitrov K.M."/>
            <person name="Suarez D.L."/>
            <person name="Swayne D.E."/>
        </authorList>
    </citation>
    <scope>NUCLEOTIDE SEQUENCE [LARGE SCALE GENOMIC DNA]</scope>
    <source>
        <strain evidence="7 8">DSM 5090</strain>
    </source>
</reference>
<dbReference type="OrthoDB" id="9814375at2"/>
<proteinExistence type="inferred from homology"/>
<dbReference type="InterPro" id="IPR001638">
    <property type="entry name" value="Solute-binding_3/MltF_N"/>
</dbReference>
<evidence type="ECO:0000259" key="6">
    <source>
        <dbReference type="SMART" id="SM00062"/>
    </source>
</evidence>
<dbReference type="Proteomes" id="UP000192738">
    <property type="component" value="Unassembled WGS sequence"/>
</dbReference>
<dbReference type="GO" id="GO:0042626">
    <property type="term" value="F:ATPase-coupled transmembrane transporter activity"/>
    <property type="evidence" value="ECO:0007669"/>
    <property type="project" value="InterPro"/>
</dbReference>
<dbReference type="InterPro" id="IPR015168">
    <property type="entry name" value="SsuA/THI5"/>
</dbReference>
<evidence type="ECO:0000313" key="7">
    <source>
        <dbReference type="EMBL" id="SMC50127.1"/>
    </source>
</evidence>
<accession>A0A1W1ZP47</accession>
<dbReference type="STRING" id="112901.SAMN04488500_10494"/>
<evidence type="ECO:0000256" key="2">
    <source>
        <dbReference type="ARBA" id="ARBA00010742"/>
    </source>
</evidence>
<keyword evidence="4 5" id="KW-0732">Signal</keyword>
<evidence type="ECO:0000313" key="8">
    <source>
        <dbReference type="Proteomes" id="UP000192738"/>
    </source>
</evidence>
<dbReference type="PANTHER" id="PTHR30024:SF47">
    <property type="entry name" value="TAURINE-BINDING PERIPLASMIC PROTEIN"/>
    <property type="match status" value="1"/>
</dbReference>
<organism evidence="7 8">
    <name type="scientific">Sporomusa malonica</name>
    <dbReference type="NCBI Taxonomy" id="112901"/>
    <lineage>
        <taxon>Bacteria</taxon>
        <taxon>Bacillati</taxon>
        <taxon>Bacillota</taxon>
        <taxon>Negativicutes</taxon>
        <taxon>Selenomonadales</taxon>
        <taxon>Sporomusaceae</taxon>
        <taxon>Sporomusa</taxon>
    </lineage>
</organism>
<evidence type="ECO:0000256" key="3">
    <source>
        <dbReference type="ARBA" id="ARBA00022448"/>
    </source>
</evidence>
<gene>
    <name evidence="7" type="ORF">SAMN04488500_10494</name>
</gene>
<feature type="domain" description="Solute-binding protein family 3/N-terminal" evidence="6">
    <location>
        <begin position="35"/>
        <end position="253"/>
    </location>
</feature>
<dbReference type="Gene3D" id="3.40.190.10">
    <property type="entry name" value="Periplasmic binding protein-like II"/>
    <property type="match status" value="2"/>
</dbReference>
<dbReference type="InterPro" id="IPR010067">
    <property type="entry name" value="ABC_SsuA_sub-bd"/>
</dbReference>
<feature type="signal peptide" evidence="5">
    <location>
        <begin position="1"/>
        <end position="23"/>
    </location>
</feature>
<protein>
    <submittedName>
        <fullName evidence="7">Sulfonate transport system substrate-binding protein</fullName>
    </submittedName>
</protein>
<dbReference type="SUPFAM" id="SSF53850">
    <property type="entry name" value="Periplasmic binding protein-like II"/>
    <property type="match status" value="1"/>
</dbReference>
<dbReference type="EMBL" id="FWXI01000004">
    <property type="protein sequence ID" value="SMC50127.1"/>
    <property type="molecule type" value="Genomic_DNA"/>
</dbReference>
<keyword evidence="3" id="KW-0813">Transport</keyword>
<dbReference type="AlphaFoldDB" id="A0A1W1ZP47"/>
<comment type="similarity">
    <text evidence="2">Belongs to the bacterial solute-binding protein SsuA/TauA family.</text>
</comment>
<dbReference type="GO" id="GO:0042597">
    <property type="term" value="C:periplasmic space"/>
    <property type="evidence" value="ECO:0007669"/>
    <property type="project" value="UniProtKB-SubCell"/>
</dbReference>
<keyword evidence="8" id="KW-1185">Reference proteome</keyword>
<name>A0A1W1ZP47_9FIRM</name>
<dbReference type="NCBIfam" id="TIGR01728">
    <property type="entry name" value="SsuA_fam"/>
    <property type="match status" value="1"/>
</dbReference>
<dbReference type="Pfam" id="PF09084">
    <property type="entry name" value="NMT1"/>
    <property type="match status" value="1"/>
</dbReference>
<comment type="subcellular location">
    <subcellularLocation>
        <location evidence="1">Periplasm</location>
    </subcellularLocation>
</comment>
<evidence type="ECO:0000256" key="5">
    <source>
        <dbReference type="SAM" id="SignalP"/>
    </source>
</evidence>
<dbReference type="PANTHER" id="PTHR30024">
    <property type="entry name" value="ALIPHATIC SULFONATES-BINDING PROTEIN-RELATED"/>
    <property type="match status" value="1"/>
</dbReference>
<dbReference type="CDD" id="cd01008">
    <property type="entry name" value="PBP2_NrtA_SsuA_CpmA_like"/>
    <property type="match status" value="1"/>
</dbReference>
<evidence type="ECO:0000256" key="4">
    <source>
        <dbReference type="ARBA" id="ARBA00022729"/>
    </source>
</evidence>
<feature type="chain" id="PRO_5012732291" evidence="5">
    <location>
        <begin position="24"/>
        <end position="323"/>
    </location>
</feature>
<evidence type="ECO:0000256" key="1">
    <source>
        <dbReference type="ARBA" id="ARBA00004418"/>
    </source>
</evidence>
<sequence>MKKLTSILLITVFIMTITGCGTSQPSQPVVKKLDTVNISYVKLPLNVPSIVEKKLELFEKEFAKDNTKVAFPEITEGPKMTAALASGSLNFCNALGGTSAILAAANGLDIKIIGMYSRAPKAFVIMAKNPAIKTVADLNGRTVAGPKGTILHQLLLASLKQQGLAGDAVKFVNMGIPQGVTAMMSGDADAALVAGPAVPKAIEAGGRVIATGEGLLDATIVIAVEGKFLQENQDTVKRYMKVHQQSLAYMKDHPEEVYRIAAAETGISVEDVQKMYGWYDFNPAITDSDIKDLEKTQEFLVQNGLLTQKVEIKKLIKDMSKEI</sequence>
<dbReference type="RefSeq" id="WP_084574757.1">
    <property type="nucleotide sequence ID" value="NZ_CP155572.1"/>
</dbReference>
<dbReference type="SMART" id="SM00062">
    <property type="entry name" value="PBPb"/>
    <property type="match status" value="1"/>
</dbReference>